<accession>I0YNN3</accession>
<dbReference type="EMBL" id="AGSI01000017">
    <property type="protein sequence ID" value="EIE20002.1"/>
    <property type="molecule type" value="Genomic_DNA"/>
</dbReference>
<keyword evidence="2 5" id="KW-0285">Flavoprotein</keyword>
<evidence type="ECO:0000256" key="2">
    <source>
        <dbReference type="ARBA" id="ARBA00022630"/>
    </source>
</evidence>
<keyword evidence="7" id="KW-1185">Reference proteome</keyword>
<reference evidence="6 7" key="1">
    <citation type="journal article" date="2012" name="Genome Biol.">
        <title>The genome of the polar eukaryotic microalga coccomyxa subellipsoidea reveals traits of cold adaptation.</title>
        <authorList>
            <person name="Blanc G."/>
            <person name="Agarkova I."/>
            <person name="Grimwood J."/>
            <person name="Kuo A."/>
            <person name="Brueggeman A."/>
            <person name="Dunigan D."/>
            <person name="Gurnon J."/>
            <person name="Ladunga I."/>
            <person name="Lindquist E."/>
            <person name="Lucas S."/>
            <person name="Pangilinan J."/>
            <person name="Proschold T."/>
            <person name="Salamov A."/>
            <person name="Schmutz J."/>
            <person name="Weeks D."/>
            <person name="Yamada T."/>
            <person name="Claverie J.M."/>
            <person name="Grigoriev I."/>
            <person name="Van Etten J."/>
            <person name="Lomsadze A."/>
            <person name="Borodovsky M."/>
        </authorList>
    </citation>
    <scope>NUCLEOTIDE SEQUENCE [LARGE SCALE GENOMIC DNA]</scope>
    <source>
        <strain evidence="6 7">C-169</strain>
    </source>
</reference>
<keyword evidence="4 5" id="KW-0560">Oxidoreductase</keyword>
<dbReference type="eggNOG" id="KOG1399">
    <property type="taxonomic scope" value="Eukaryota"/>
</dbReference>
<dbReference type="GO" id="GO:0004499">
    <property type="term" value="F:N,N-dimethylaniline monooxygenase activity"/>
    <property type="evidence" value="ECO:0007669"/>
    <property type="project" value="InterPro"/>
</dbReference>
<evidence type="ECO:0000313" key="6">
    <source>
        <dbReference type="EMBL" id="EIE20002.1"/>
    </source>
</evidence>
<gene>
    <name evidence="6" type="ORF">COCSUDRAFT_44384</name>
</gene>
<dbReference type="PANTHER" id="PTHR42877:SF4">
    <property type="entry name" value="FAD_NAD(P)-BINDING DOMAIN-CONTAINING PROTEIN-RELATED"/>
    <property type="match status" value="1"/>
</dbReference>
<evidence type="ECO:0000256" key="4">
    <source>
        <dbReference type="ARBA" id="ARBA00023002"/>
    </source>
</evidence>
<comment type="cofactor">
    <cofactor evidence="5">
        <name>FAD</name>
        <dbReference type="ChEBI" id="CHEBI:57692"/>
    </cofactor>
</comment>
<dbReference type="STRING" id="574566.I0YNN3"/>
<evidence type="ECO:0000313" key="7">
    <source>
        <dbReference type="Proteomes" id="UP000007264"/>
    </source>
</evidence>
<dbReference type="GO" id="GO:0050661">
    <property type="term" value="F:NADP binding"/>
    <property type="evidence" value="ECO:0007669"/>
    <property type="project" value="InterPro"/>
</dbReference>
<dbReference type="InterPro" id="IPR020946">
    <property type="entry name" value="Flavin_mOase-like"/>
</dbReference>
<evidence type="ECO:0000256" key="5">
    <source>
        <dbReference type="RuleBase" id="RU361177"/>
    </source>
</evidence>
<dbReference type="SUPFAM" id="SSF51905">
    <property type="entry name" value="FAD/NAD(P)-binding domain"/>
    <property type="match status" value="1"/>
</dbReference>
<dbReference type="PANTHER" id="PTHR42877">
    <property type="entry name" value="L-ORNITHINE N(5)-MONOOXYGENASE-RELATED"/>
    <property type="match status" value="1"/>
</dbReference>
<keyword evidence="5" id="KW-0503">Monooxygenase</keyword>
<dbReference type="AlphaFoldDB" id="I0YNN3"/>
<organism evidence="6 7">
    <name type="scientific">Coccomyxa subellipsoidea (strain C-169)</name>
    <name type="common">Green microalga</name>
    <dbReference type="NCBI Taxonomy" id="574566"/>
    <lineage>
        <taxon>Eukaryota</taxon>
        <taxon>Viridiplantae</taxon>
        <taxon>Chlorophyta</taxon>
        <taxon>core chlorophytes</taxon>
        <taxon>Trebouxiophyceae</taxon>
        <taxon>Trebouxiophyceae incertae sedis</taxon>
        <taxon>Coccomyxaceae</taxon>
        <taxon>Coccomyxa</taxon>
        <taxon>Coccomyxa subellipsoidea</taxon>
    </lineage>
</organism>
<evidence type="ECO:0000256" key="1">
    <source>
        <dbReference type="ARBA" id="ARBA00010139"/>
    </source>
</evidence>
<dbReference type="Proteomes" id="UP000007264">
    <property type="component" value="Unassembled WGS sequence"/>
</dbReference>
<protein>
    <recommendedName>
        <fullName evidence="5">Flavin-containing monooxygenase</fullName>
        <ecNumber evidence="5">1.-.-.-</ecNumber>
    </recommendedName>
</protein>
<dbReference type="Pfam" id="PF00743">
    <property type="entry name" value="FMO-like"/>
    <property type="match status" value="1"/>
</dbReference>
<sequence>MASKQQHVDVAVLGGGLCGVLAGHRCFQEGLSYTIIERESDFGGVWGTLANKHSHLQAFEAMYRWHEKYPLGSNPLSKLSSGVVLEKIQQFAKDFGLYNNASFGCEVVSTHFNEGEDRYEVLYKDRRSGQSHTITATFLMVTTGILGEQFSLKERNIKNIGAFKGSVSLAGRHERHDCPIGSEDAHGKFVAILGTGAFACEAMEAAHRNGAEHVYLISRPRKRWVLPFSRQFTTTFVSYAPIVPWTWKMALLKNYLSSKFYSASGLQHMIPAGSDMDYTGQCNDAFFNLSKKGKVSFLLDSAESFTENGILLRSGQNVSADIIIVAAGCKFTKRPKFLEGVKTGYDDIYSYAFLGPSARIGTASDFVYAFVPHGPKKQLDMFFHGIKCFHSGKFEVRS</sequence>
<dbReference type="Gene3D" id="3.50.50.60">
    <property type="entry name" value="FAD/NAD(P)-binding domain"/>
    <property type="match status" value="1"/>
</dbReference>
<evidence type="ECO:0000256" key="3">
    <source>
        <dbReference type="ARBA" id="ARBA00022827"/>
    </source>
</evidence>
<dbReference type="KEGG" id="csl:COCSUDRAFT_44384"/>
<comment type="similarity">
    <text evidence="1">Belongs to the FAD-binding monooxygenase family.</text>
</comment>
<dbReference type="InterPro" id="IPR051209">
    <property type="entry name" value="FAD-bind_Monooxygenase_sf"/>
</dbReference>
<dbReference type="InterPro" id="IPR036188">
    <property type="entry name" value="FAD/NAD-bd_sf"/>
</dbReference>
<name>I0YNN3_COCSC</name>
<dbReference type="OrthoDB" id="504322at2759"/>
<dbReference type="GO" id="GO:0050660">
    <property type="term" value="F:flavin adenine dinucleotide binding"/>
    <property type="evidence" value="ECO:0007669"/>
    <property type="project" value="InterPro"/>
</dbReference>
<comment type="caution">
    <text evidence="6">The sequence shown here is derived from an EMBL/GenBank/DDBJ whole genome shotgun (WGS) entry which is preliminary data.</text>
</comment>
<dbReference type="RefSeq" id="XP_005644546.1">
    <property type="nucleotide sequence ID" value="XM_005644489.1"/>
</dbReference>
<keyword evidence="3 5" id="KW-0274">FAD</keyword>
<dbReference type="GeneID" id="17037976"/>
<dbReference type="EC" id="1.-.-.-" evidence="5"/>
<proteinExistence type="inferred from homology"/>
<comment type="similarity">
    <text evidence="5">Belongs to the FMO family.</text>
</comment>